<evidence type="ECO:0000313" key="1">
    <source>
        <dbReference type="EMBL" id="KAA6389549.1"/>
    </source>
</evidence>
<gene>
    <name evidence="1" type="ORF">EZS28_014927</name>
</gene>
<sequence>MLSKSSTNIYGTVDDDEPTVYPEIFVVLNLVSDFEGYYEIEGELRYLEILLFECIQLFFDFRDSSFKSFRSTSSDIFFDSSKS</sequence>
<reference evidence="1 2" key="1">
    <citation type="submission" date="2019-03" db="EMBL/GenBank/DDBJ databases">
        <title>Single cell metagenomics reveals metabolic interactions within the superorganism composed of flagellate Streblomastix strix and complex community of Bacteroidetes bacteria on its surface.</title>
        <authorList>
            <person name="Treitli S.C."/>
            <person name="Kolisko M."/>
            <person name="Husnik F."/>
            <person name="Keeling P."/>
            <person name="Hampl V."/>
        </authorList>
    </citation>
    <scope>NUCLEOTIDE SEQUENCE [LARGE SCALE GENOMIC DNA]</scope>
    <source>
        <strain evidence="1">ST1C</strain>
    </source>
</reference>
<accession>A0A5J4W532</accession>
<dbReference type="Proteomes" id="UP000324800">
    <property type="component" value="Unassembled WGS sequence"/>
</dbReference>
<organism evidence="1 2">
    <name type="scientific">Streblomastix strix</name>
    <dbReference type="NCBI Taxonomy" id="222440"/>
    <lineage>
        <taxon>Eukaryota</taxon>
        <taxon>Metamonada</taxon>
        <taxon>Preaxostyla</taxon>
        <taxon>Oxymonadida</taxon>
        <taxon>Streblomastigidae</taxon>
        <taxon>Streblomastix</taxon>
    </lineage>
</organism>
<name>A0A5J4W532_9EUKA</name>
<dbReference type="EMBL" id="SNRW01003544">
    <property type="protein sequence ID" value="KAA6389549.1"/>
    <property type="molecule type" value="Genomic_DNA"/>
</dbReference>
<comment type="caution">
    <text evidence="1">The sequence shown here is derived from an EMBL/GenBank/DDBJ whole genome shotgun (WGS) entry which is preliminary data.</text>
</comment>
<dbReference type="AlphaFoldDB" id="A0A5J4W532"/>
<evidence type="ECO:0000313" key="2">
    <source>
        <dbReference type="Proteomes" id="UP000324800"/>
    </source>
</evidence>
<protein>
    <submittedName>
        <fullName evidence="1">Uncharacterized protein</fullName>
    </submittedName>
</protein>
<proteinExistence type="predicted"/>